<dbReference type="RefSeq" id="WP_234936017.1">
    <property type="nucleotide sequence ID" value="NZ_BBJU01000001.1"/>
</dbReference>
<accession>A0A081CPJ2</accession>
<sequence>MPAPFEISTEKAADHILYALRHEKQDYLFPLSMRWLIRLARILLKPIVLWILRKTLPDLPSIVHPVASGI</sequence>
<evidence type="ECO:0000313" key="1">
    <source>
        <dbReference type="EMBL" id="GAK68588.1"/>
    </source>
</evidence>
<dbReference type="EMBL" id="BBJU01000001">
    <property type="protein sequence ID" value="GAK68588.1"/>
    <property type="molecule type" value="Genomic_DNA"/>
</dbReference>
<organism evidence="1 2">
    <name type="scientific">Agrobacterium rubi TR3 = NBRC 13261</name>
    <dbReference type="NCBI Taxonomy" id="1368415"/>
    <lineage>
        <taxon>Bacteria</taxon>
        <taxon>Pseudomonadati</taxon>
        <taxon>Pseudomonadota</taxon>
        <taxon>Alphaproteobacteria</taxon>
        <taxon>Hyphomicrobiales</taxon>
        <taxon>Rhizobiaceae</taxon>
        <taxon>Rhizobium/Agrobacterium group</taxon>
        <taxon>Agrobacterium</taxon>
    </lineage>
</organism>
<evidence type="ECO:0000313" key="2">
    <source>
        <dbReference type="Proteomes" id="UP000028701"/>
    </source>
</evidence>
<reference evidence="1 2" key="1">
    <citation type="submission" date="2014-08" db="EMBL/GenBank/DDBJ databases">
        <title>Whole genome shotgun sequence of Rhizobium rubi NBRC 13261.</title>
        <authorList>
            <person name="Katano-Makiyama Y."/>
            <person name="Hosoyama A."/>
            <person name="Hashimoto M."/>
            <person name="Hosoyama Y."/>
            <person name="Noguchi M."/>
            <person name="Tsuchikane K."/>
            <person name="Uohara A."/>
            <person name="Ohji S."/>
            <person name="Ichikawa N."/>
            <person name="Kimura A."/>
            <person name="Yamazoe A."/>
            <person name="Fujita N."/>
        </authorList>
    </citation>
    <scope>NUCLEOTIDE SEQUENCE [LARGE SCALE GENOMIC DNA]</scope>
    <source>
        <strain evidence="1 2">NBRC 13261</strain>
    </source>
</reference>
<comment type="caution">
    <text evidence="1">The sequence shown here is derived from an EMBL/GenBank/DDBJ whole genome shotgun (WGS) entry which is preliminary data.</text>
</comment>
<proteinExistence type="predicted"/>
<protein>
    <submittedName>
        <fullName evidence="1">Uncharacterized protein</fullName>
    </submittedName>
</protein>
<dbReference type="AlphaFoldDB" id="A0A081CPJ2"/>
<dbReference type="Proteomes" id="UP000028701">
    <property type="component" value="Unassembled WGS sequence"/>
</dbReference>
<gene>
    <name evidence="1" type="ORF">RRU01S_01_00150</name>
</gene>
<name>A0A081CPJ2_9HYPH</name>